<reference evidence="1 2" key="1">
    <citation type="journal article" date="2003" name="Nature">
        <title>The genome of a motile marine Synechococcus.</title>
        <authorList>
            <person name="Palenik B."/>
            <person name="Brahamsha B."/>
            <person name="Larimer F."/>
            <person name="Land M."/>
            <person name="Hauser L."/>
            <person name="Chain P."/>
            <person name="Lamerdin J."/>
            <person name="Regala W."/>
            <person name="Allen E.A."/>
            <person name="McCarren J."/>
            <person name="Paulsen I."/>
            <person name="Dufresne A."/>
            <person name="Partensky F."/>
            <person name="Webb E."/>
            <person name="Waterbury J."/>
        </authorList>
    </citation>
    <scope>NUCLEOTIDE SEQUENCE [LARGE SCALE GENOMIC DNA]</scope>
    <source>
        <strain evidence="1 2">WH8102</strain>
    </source>
</reference>
<dbReference type="HOGENOM" id="CLU_042215_1_0_3"/>
<name>Q7U7I8_PARMW</name>
<protein>
    <recommendedName>
        <fullName evidence="3">DUF4336 domain-containing protein</fullName>
    </recommendedName>
</protein>
<evidence type="ECO:0000313" key="2">
    <source>
        <dbReference type="Proteomes" id="UP000001422"/>
    </source>
</evidence>
<evidence type="ECO:0000313" key="1">
    <source>
        <dbReference type="EMBL" id="CAE07509.1"/>
    </source>
</evidence>
<dbReference type="AlphaFoldDB" id="Q7U7I8"/>
<evidence type="ECO:0008006" key="3">
    <source>
        <dbReference type="Google" id="ProtNLM"/>
    </source>
</evidence>
<dbReference type="STRING" id="84588.SYNW0994"/>
<dbReference type="KEGG" id="syw:SYNW0994"/>
<proteinExistence type="predicted"/>
<keyword evidence="2" id="KW-1185">Reference proteome</keyword>
<dbReference type="RefSeq" id="WP_011127859.1">
    <property type="nucleotide sequence ID" value="NC_005070.1"/>
</dbReference>
<sequence length="397" mass="44042">MGSMVAGAGVNPADQRWGFWPLLPLYPYGRRRTLFSELIPGQLWSLEQLQGVYYVAVPVRLTVAKVPGGLMLVNPVPPTGEVRQAIAGLEQQHGPVRTIVLPTASGLEHKLPLGPLARAFPDAEIWVCPGQWSFPVQLPLAWLGVPEHRTKVLFDDGVPHGDVCEWISLGPLDLGVGRFQEISCFHRPSGALLVTDALVGISAEPPSLFDLDPTPLLFHARERGDQPLNDTPDARRRGWARLVLFASYLRPEPLEVPTLKQVFRHAFRPGLRSAKAHFGLYPFQWTSGWEAAAAALMGEAEPKIQVAPVLERLVLPRAKESLLDWLEQLGQWSDLRWLVSAHYSAPIGFTANTLRSLVQDLTERPWAPSTSNWEFLGSIDQRLLNLGVVPEQPRLRG</sequence>
<accession>Q7U7I8</accession>
<dbReference type="EMBL" id="BX569691">
    <property type="protein sequence ID" value="CAE07509.1"/>
    <property type="molecule type" value="Genomic_DNA"/>
</dbReference>
<dbReference type="eggNOG" id="ENOG502Z7P6">
    <property type="taxonomic scope" value="Bacteria"/>
</dbReference>
<dbReference type="Pfam" id="PF14234">
    <property type="entry name" value="DUF4336"/>
    <property type="match status" value="1"/>
</dbReference>
<dbReference type="PANTHER" id="PTHR33835:SF2">
    <property type="entry name" value="LYSINE-TRNA LIGASE"/>
    <property type="match status" value="1"/>
</dbReference>
<dbReference type="Proteomes" id="UP000001422">
    <property type="component" value="Chromosome"/>
</dbReference>
<organism evidence="1 2">
    <name type="scientific">Parasynechococcus marenigrum (strain WH8102)</name>
    <dbReference type="NCBI Taxonomy" id="84588"/>
    <lineage>
        <taxon>Bacteria</taxon>
        <taxon>Bacillati</taxon>
        <taxon>Cyanobacteriota</taxon>
        <taxon>Cyanophyceae</taxon>
        <taxon>Synechococcales</taxon>
        <taxon>Prochlorococcaceae</taxon>
        <taxon>Parasynechococcus</taxon>
        <taxon>Parasynechococcus marenigrum</taxon>
    </lineage>
</organism>
<dbReference type="PANTHER" id="PTHR33835">
    <property type="entry name" value="YALI0C07656P"/>
    <property type="match status" value="1"/>
</dbReference>
<gene>
    <name evidence="1" type="ordered locus">SYNW0994</name>
</gene>
<dbReference type="InterPro" id="IPR025638">
    <property type="entry name" value="DUF4336"/>
</dbReference>